<dbReference type="InterPro" id="IPR048282">
    <property type="entry name" value="COA6_pln"/>
</dbReference>
<gene>
    <name evidence="2" type="ORF">HU200_005337</name>
</gene>
<comment type="caution">
    <text evidence="2">The sequence shown here is derived from an EMBL/GenBank/DDBJ whole genome shotgun (WGS) entry which is preliminary data.</text>
</comment>
<dbReference type="EMBL" id="JACEFO010000353">
    <property type="protein sequence ID" value="KAF8772936.1"/>
    <property type="molecule type" value="Genomic_DNA"/>
</dbReference>
<evidence type="ECO:0000313" key="2">
    <source>
        <dbReference type="EMBL" id="KAF8772936.1"/>
    </source>
</evidence>
<dbReference type="PANTHER" id="PTHR47445:SF1">
    <property type="entry name" value="OS08G0441400 PROTEIN"/>
    <property type="match status" value="1"/>
</dbReference>
<accession>A0A835FS02</accession>
<proteinExistence type="predicted"/>
<protein>
    <submittedName>
        <fullName evidence="2">Uncharacterized protein</fullName>
    </submittedName>
</protein>
<evidence type="ECO:0000256" key="1">
    <source>
        <dbReference type="SAM" id="MobiDB-lite"/>
    </source>
</evidence>
<keyword evidence="3" id="KW-1185">Reference proteome</keyword>
<dbReference type="OrthoDB" id="16284at2759"/>
<organism evidence="2 3">
    <name type="scientific">Digitaria exilis</name>
    <dbReference type="NCBI Taxonomy" id="1010633"/>
    <lineage>
        <taxon>Eukaryota</taxon>
        <taxon>Viridiplantae</taxon>
        <taxon>Streptophyta</taxon>
        <taxon>Embryophyta</taxon>
        <taxon>Tracheophyta</taxon>
        <taxon>Spermatophyta</taxon>
        <taxon>Magnoliopsida</taxon>
        <taxon>Liliopsida</taxon>
        <taxon>Poales</taxon>
        <taxon>Poaceae</taxon>
        <taxon>PACMAD clade</taxon>
        <taxon>Panicoideae</taxon>
        <taxon>Panicodae</taxon>
        <taxon>Paniceae</taxon>
        <taxon>Anthephorinae</taxon>
        <taxon>Digitaria</taxon>
    </lineage>
</organism>
<sequence length="221" mass="24685">MPELPGRPTGHSVLFVVTPPILARFYLGPAHPCPFPSRKGKPPNKSPRTPPQPTMSTTAADADDADYHSSDGSVMPDVLAKGREACYKVELSSSPLPPLNPFFLSGFPLLTGGSRPFLRPPQARDAFYACVEKHADKKPTEIATMGLLYPADCKKSRDNFHSAPPRRRWRFAPARFCAFVIPQVKHFDRQYCAKKRVQRLLDGDEDRRGPISLPQPYTFKQ</sequence>
<feature type="compositionally biased region" description="Pro residues" evidence="1">
    <location>
        <begin position="44"/>
        <end position="53"/>
    </location>
</feature>
<dbReference type="Proteomes" id="UP000636709">
    <property type="component" value="Unassembled WGS sequence"/>
</dbReference>
<name>A0A835FS02_9POAL</name>
<reference evidence="2" key="1">
    <citation type="submission" date="2020-07" db="EMBL/GenBank/DDBJ databases">
        <title>Genome sequence and genetic diversity analysis of an under-domesticated orphan crop, white fonio (Digitaria exilis).</title>
        <authorList>
            <person name="Bennetzen J.L."/>
            <person name="Chen S."/>
            <person name="Ma X."/>
            <person name="Wang X."/>
            <person name="Yssel A.E.J."/>
            <person name="Chaluvadi S.R."/>
            <person name="Johnson M."/>
            <person name="Gangashetty P."/>
            <person name="Hamidou F."/>
            <person name="Sanogo M.D."/>
            <person name="Zwaenepoel A."/>
            <person name="Wallace J."/>
            <person name="Van De Peer Y."/>
            <person name="Van Deynze A."/>
        </authorList>
    </citation>
    <scope>NUCLEOTIDE SEQUENCE</scope>
    <source>
        <tissue evidence="2">Leaves</tissue>
    </source>
</reference>
<dbReference type="AlphaFoldDB" id="A0A835FS02"/>
<feature type="region of interest" description="Disordered" evidence="1">
    <location>
        <begin position="34"/>
        <end position="72"/>
    </location>
</feature>
<dbReference type="PANTHER" id="PTHR47445">
    <property type="entry name" value="OS08G0441400 PROTEIN"/>
    <property type="match status" value="1"/>
</dbReference>
<evidence type="ECO:0000313" key="3">
    <source>
        <dbReference type="Proteomes" id="UP000636709"/>
    </source>
</evidence>